<evidence type="ECO:0000256" key="1">
    <source>
        <dbReference type="ARBA" id="ARBA00022614"/>
    </source>
</evidence>
<evidence type="ECO:0000313" key="5">
    <source>
        <dbReference type="Proteomes" id="UP000822476"/>
    </source>
</evidence>
<dbReference type="InterPro" id="IPR032675">
    <property type="entry name" value="LRR_dom_sf"/>
</dbReference>
<dbReference type="Pfam" id="PF13855">
    <property type="entry name" value="LRR_8"/>
    <property type="match status" value="1"/>
</dbReference>
<evidence type="ECO:0000256" key="3">
    <source>
        <dbReference type="SAM" id="MobiDB-lite"/>
    </source>
</evidence>
<sequence>MVKSSIALLCKSTSNLKKRKIDQTPEQYLKQITHLYLNGKRLDELGSELSLCKNLNVLYLYDNALKEIPDLSVVPQLTHLYLQNNHISRIDNLSSLSRLEKLFLSRNCITVVEGLEGLSSLHELRVDNQRLSPGESLLFDDQTVTSLAKNLTRLDVAGNYLDSLEDFIPLNCLSHLCASNNQLDSITELTKVLSSWPRLKQLELYGNPVMSKPRAKDAIIISSKSLEILDDKLIPQPTRRFLENWNQFKGFRLEASEAAMKPTRSPVDQELASQLTDLSGPISTSFETQGTKRLVESGFESPQGEVALWTDEGKDSVKKLGETDANKQRESFEKTAPSDRGEVRKPHLNIIAL</sequence>
<name>A0A8S9YGR6_9TREM</name>
<evidence type="ECO:0000256" key="2">
    <source>
        <dbReference type="ARBA" id="ARBA00022737"/>
    </source>
</evidence>
<dbReference type="Gene3D" id="3.80.10.10">
    <property type="entry name" value="Ribonuclease Inhibitor"/>
    <property type="match status" value="2"/>
</dbReference>
<accession>A0A8S9YGR6</accession>
<dbReference type="EMBL" id="JTDE01022277">
    <property type="protein sequence ID" value="KAF7231844.1"/>
    <property type="molecule type" value="Genomic_DNA"/>
</dbReference>
<dbReference type="PANTHER" id="PTHR46652">
    <property type="entry name" value="LEUCINE-RICH REPEAT AND IQ DOMAIN-CONTAINING PROTEIN 1-RELATED"/>
    <property type="match status" value="1"/>
</dbReference>
<dbReference type="PROSITE" id="PS51450">
    <property type="entry name" value="LRR"/>
    <property type="match status" value="4"/>
</dbReference>
<organism evidence="4 5">
    <name type="scientific">Paragonimus skrjabini miyazakii</name>
    <dbReference type="NCBI Taxonomy" id="59628"/>
    <lineage>
        <taxon>Eukaryota</taxon>
        <taxon>Metazoa</taxon>
        <taxon>Spiralia</taxon>
        <taxon>Lophotrochozoa</taxon>
        <taxon>Platyhelminthes</taxon>
        <taxon>Trematoda</taxon>
        <taxon>Digenea</taxon>
        <taxon>Plagiorchiida</taxon>
        <taxon>Troglotremata</taxon>
        <taxon>Troglotrematidae</taxon>
        <taxon>Paragonimus</taxon>
    </lineage>
</organism>
<dbReference type="PANTHER" id="PTHR46652:SF3">
    <property type="entry name" value="LEUCINE-RICH REPEAT-CONTAINING PROTEIN 9"/>
    <property type="match status" value="1"/>
</dbReference>
<protein>
    <recommendedName>
        <fullName evidence="6">Protein phosphatase 1 regulatory subunit 42</fullName>
    </recommendedName>
</protein>
<dbReference type="Proteomes" id="UP000822476">
    <property type="component" value="Unassembled WGS sequence"/>
</dbReference>
<gene>
    <name evidence="4" type="ORF">EG68_06958</name>
</gene>
<dbReference type="AlphaFoldDB" id="A0A8S9YGR6"/>
<keyword evidence="1" id="KW-0433">Leucine-rich repeat</keyword>
<dbReference type="CDD" id="cd21340">
    <property type="entry name" value="PPP1R42"/>
    <property type="match status" value="1"/>
</dbReference>
<keyword evidence="5" id="KW-1185">Reference proteome</keyword>
<dbReference type="OrthoDB" id="10262005at2759"/>
<reference evidence="4" key="1">
    <citation type="submission" date="2019-07" db="EMBL/GenBank/DDBJ databases">
        <title>Annotation for the trematode Paragonimus miyazaki's.</title>
        <authorList>
            <person name="Choi Y.-J."/>
        </authorList>
    </citation>
    <scope>NUCLEOTIDE SEQUENCE</scope>
    <source>
        <strain evidence="4">Japan</strain>
    </source>
</reference>
<evidence type="ECO:0000313" key="4">
    <source>
        <dbReference type="EMBL" id="KAF7231844.1"/>
    </source>
</evidence>
<dbReference type="SMART" id="SM00365">
    <property type="entry name" value="LRR_SD22"/>
    <property type="match status" value="5"/>
</dbReference>
<keyword evidence="2" id="KW-0677">Repeat</keyword>
<evidence type="ECO:0008006" key="6">
    <source>
        <dbReference type="Google" id="ProtNLM"/>
    </source>
</evidence>
<comment type="caution">
    <text evidence="4">The sequence shown here is derived from an EMBL/GenBank/DDBJ whole genome shotgun (WGS) entry which is preliminary data.</text>
</comment>
<proteinExistence type="predicted"/>
<dbReference type="InterPro" id="IPR001611">
    <property type="entry name" value="Leu-rich_rpt"/>
</dbReference>
<feature type="region of interest" description="Disordered" evidence="3">
    <location>
        <begin position="321"/>
        <end position="341"/>
    </location>
</feature>
<dbReference type="InterPro" id="IPR050836">
    <property type="entry name" value="SDS22/Internalin_LRR"/>
</dbReference>
<dbReference type="SUPFAM" id="SSF52058">
    <property type="entry name" value="L domain-like"/>
    <property type="match status" value="1"/>
</dbReference>